<reference evidence="5 6" key="1">
    <citation type="submission" date="2019-09" db="EMBL/GenBank/DDBJ databases">
        <title>Genome sequence of Rhodovastum atsumiense, a diverse member of the Acetobacteraceae family of non-sulfur purple photosynthetic bacteria.</title>
        <authorList>
            <person name="Meyer T."/>
            <person name="Kyndt J."/>
        </authorList>
    </citation>
    <scope>NUCLEOTIDE SEQUENCE [LARGE SCALE GENOMIC DNA]</scope>
    <source>
        <strain evidence="5 6">DSM 21279</strain>
    </source>
</reference>
<dbReference type="SUPFAM" id="SSF51569">
    <property type="entry name" value="Aldolase"/>
    <property type="match status" value="1"/>
</dbReference>
<dbReference type="SMART" id="SM01130">
    <property type="entry name" value="DHDPS"/>
    <property type="match status" value="1"/>
</dbReference>
<evidence type="ECO:0000256" key="1">
    <source>
        <dbReference type="ARBA" id="ARBA00023239"/>
    </source>
</evidence>
<dbReference type="Proteomes" id="UP000325255">
    <property type="component" value="Unassembled WGS sequence"/>
</dbReference>
<comment type="similarity">
    <text evidence="2">Belongs to the DapA family.</text>
</comment>
<dbReference type="PIRSF" id="PIRSF001365">
    <property type="entry name" value="DHDPS"/>
    <property type="match status" value="1"/>
</dbReference>
<dbReference type="OrthoDB" id="7157803at2"/>
<evidence type="ECO:0000256" key="2">
    <source>
        <dbReference type="PIRNR" id="PIRNR001365"/>
    </source>
</evidence>
<feature type="binding site" evidence="4">
    <location>
        <position position="50"/>
    </location>
    <ligand>
        <name>pyruvate</name>
        <dbReference type="ChEBI" id="CHEBI:15361"/>
    </ligand>
</feature>
<dbReference type="RefSeq" id="WP_150041518.1">
    <property type="nucleotide sequence ID" value="NZ_OW485601.1"/>
</dbReference>
<dbReference type="AlphaFoldDB" id="A0A5M6IT63"/>
<dbReference type="EMBL" id="VWPK01000020">
    <property type="protein sequence ID" value="KAA5611513.1"/>
    <property type="molecule type" value="Genomic_DNA"/>
</dbReference>
<evidence type="ECO:0000256" key="4">
    <source>
        <dbReference type="PIRSR" id="PIRSR001365-2"/>
    </source>
</evidence>
<feature type="active site" description="Schiff-base intermediate with substrate" evidence="3">
    <location>
        <position position="171"/>
    </location>
</feature>
<keyword evidence="6" id="KW-1185">Reference proteome</keyword>
<evidence type="ECO:0000256" key="3">
    <source>
        <dbReference type="PIRSR" id="PIRSR001365-1"/>
    </source>
</evidence>
<dbReference type="InterPro" id="IPR002220">
    <property type="entry name" value="DapA-like"/>
</dbReference>
<dbReference type="GO" id="GO:0008840">
    <property type="term" value="F:4-hydroxy-tetrahydrodipicolinate synthase activity"/>
    <property type="evidence" value="ECO:0007669"/>
    <property type="project" value="TreeGrafter"/>
</dbReference>
<proteinExistence type="inferred from homology"/>
<protein>
    <submittedName>
        <fullName evidence="5">Dihydrodipicolinate synthase family protein</fullName>
    </submittedName>
</protein>
<gene>
    <name evidence="5" type="ORF">F1189_14400</name>
</gene>
<feature type="active site" description="Proton donor/acceptor" evidence="3">
    <location>
        <position position="141"/>
    </location>
</feature>
<dbReference type="PANTHER" id="PTHR12128">
    <property type="entry name" value="DIHYDRODIPICOLINATE SYNTHASE"/>
    <property type="match status" value="1"/>
</dbReference>
<comment type="caution">
    <text evidence="5">The sequence shown here is derived from an EMBL/GenBank/DDBJ whole genome shotgun (WGS) entry which is preliminary data.</text>
</comment>
<sequence length="306" mass="31948">MMKEALYGGVNAAVLTAMTPDLSVDLDRMARHCQWLLANGCNGLGILGTTGEANSLGISERISVLEGLAERGLPPAVMLPGTGTTALTDTVLLTRRAAELGCRGALLLPPFFYKTPSEDGLFAYFSEVIQRVGGDIRIYLYHFPAQSAVPVTLGLIGRLIKAYPGKVKGVKDSSGDFANTKSYVDVFAADGFEVYCGDDGALHALLQEGGAGCITAAANVGSAISALVYANWDRQAGADAQVTLSAIRKAVTSAALIPGLKALVARHTGDAGWQAIRPPHLPLSPEARTKLFATFDACGLKLTPAG</sequence>
<accession>A0A5M6IT63</accession>
<dbReference type="Pfam" id="PF00701">
    <property type="entry name" value="DHDPS"/>
    <property type="match status" value="1"/>
</dbReference>
<dbReference type="PRINTS" id="PR00146">
    <property type="entry name" value="DHPICSNTHASE"/>
</dbReference>
<dbReference type="InterPro" id="IPR013785">
    <property type="entry name" value="Aldolase_TIM"/>
</dbReference>
<evidence type="ECO:0000313" key="5">
    <source>
        <dbReference type="EMBL" id="KAA5611513.1"/>
    </source>
</evidence>
<dbReference type="CDD" id="cd00408">
    <property type="entry name" value="DHDPS-like"/>
    <property type="match status" value="1"/>
</dbReference>
<evidence type="ECO:0000313" key="6">
    <source>
        <dbReference type="Proteomes" id="UP000325255"/>
    </source>
</evidence>
<feature type="binding site" evidence="4">
    <location>
        <position position="214"/>
    </location>
    <ligand>
        <name>pyruvate</name>
        <dbReference type="ChEBI" id="CHEBI:15361"/>
    </ligand>
</feature>
<name>A0A5M6IT63_9PROT</name>
<organism evidence="5 6">
    <name type="scientific">Rhodovastum atsumiense</name>
    <dbReference type="NCBI Taxonomy" id="504468"/>
    <lineage>
        <taxon>Bacteria</taxon>
        <taxon>Pseudomonadati</taxon>
        <taxon>Pseudomonadota</taxon>
        <taxon>Alphaproteobacteria</taxon>
        <taxon>Acetobacterales</taxon>
        <taxon>Acetobacteraceae</taxon>
        <taxon>Rhodovastum</taxon>
    </lineage>
</organism>
<dbReference type="PANTHER" id="PTHR12128:SF67">
    <property type="entry name" value="BLR3884 PROTEIN"/>
    <property type="match status" value="1"/>
</dbReference>
<dbReference type="Gene3D" id="3.20.20.70">
    <property type="entry name" value="Aldolase class I"/>
    <property type="match status" value="1"/>
</dbReference>
<keyword evidence="1 2" id="KW-0456">Lyase</keyword>